<dbReference type="EMBL" id="KB822705">
    <property type="protein sequence ID" value="ETI23300.1"/>
    <property type="molecule type" value="Genomic_DNA"/>
</dbReference>
<accession>V9D8X6</accession>
<evidence type="ECO:0000313" key="2">
    <source>
        <dbReference type="Proteomes" id="UP000030678"/>
    </source>
</evidence>
<dbReference type="VEuPathDB" id="FungiDB:G647_05100"/>
<sequence>MGKRLYNEIHHLASEPVEGAYAFRTLVSVWLGRSEARYTTFRRIARKAGWCPRDEHEMVRNFIVDVFRGPHAPFAGLRDDESYLTTRYPRFFAATIEEEGIAYERRVVD</sequence>
<dbReference type="RefSeq" id="XP_008727655.1">
    <property type="nucleotide sequence ID" value="XM_008729433.1"/>
</dbReference>
<name>V9D8X6_9EURO</name>
<dbReference type="GeneID" id="19983593"/>
<protein>
    <submittedName>
        <fullName evidence="1">Uncharacterized protein</fullName>
    </submittedName>
</protein>
<dbReference type="Proteomes" id="UP000030678">
    <property type="component" value="Unassembled WGS sequence"/>
</dbReference>
<evidence type="ECO:0000313" key="1">
    <source>
        <dbReference type="EMBL" id="ETI23300.1"/>
    </source>
</evidence>
<proteinExistence type="predicted"/>
<dbReference type="OrthoDB" id="4136839at2759"/>
<reference evidence="1 2" key="1">
    <citation type="submission" date="2013-03" db="EMBL/GenBank/DDBJ databases">
        <title>The Genome Sequence of Cladophialophora carrionii CBS 160.54.</title>
        <authorList>
            <consortium name="The Broad Institute Genomics Platform"/>
            <person name="Cuomo C."/>
            <person name="de Hoog S."/>
            <person name="Gorbushina A."/>
            <person name="Walker B."/>
            <person name="Young S.K."/>
            <person name="Zeng Q."/>
            <person name="Gargeya S."/>
            <person name="Fitzgerald M."/>
            <person name="Haas B."/>
            <person name="Abouelleil A."/>
            <person name="Allen A.W."/>
            <person name="Alvarado L."/>
            <person name="Arachchi H.M."/>
            <person name="Berlin A.M."/>
            <person name="Chapman S.B."/>
            <person name="Gainer-Dewar J."/>
            <person name="Goldberg J."/>
            <person name="Griggs A."/>
            <person name="Gujja S."/>
            <person name="Hansen M."/>
            <person name="Howarth C."/>
            <person name="Imamovic A."/>
            <person name="Ireland A."/>
            <person name="Larimer J."/>
            <person name="McCowan C."/>
            <person name="Murphy C."/>
            <person name="Pearson M."/>
            <person name="Poon T.W."/>
            <person name="Priest M."/>
            <person name="Roberts A."/>
            <person name="Saif S."/>
            <person name="Shea T."/>
            <person name="Sisk P."/>
            <person name="Sykes S."/>
            <person name="Wortman J."/>
            <person name="Nusbaum C."/>
            <person name="Birren B."/>
        </authorList>
    </citation>
    <scope>NUCLEOTIDE SEQUENCE [LARGE SCALE GENOMIC DNA]</scope>
    <source>
        <strain evidence="1 2">CBS 160.54</strain>
    </source>
</reference>
<dbReference type="AlphaFoldDB" id="V9D8X6"/>
<gene>
    <name evidence="1" type="ORF">G647_05100</name>
</gene>
<organism evidence="1 2">
    <name type="scientific">Cladophialophora carrionii CBS 160.54</name>
    <dbReference type="NCBI Taxonomy" id="1279043"/>
    <lineage>
        <taxon>Eukaryota</taxon>
        <taxon>Fungi</taxon>
        <taxon>Dikarya</taxon>
        <taxon>Ascomycota</taxon>
        <taxon>Pezizomycotina</taxon>
        <taxon>Eurotiomycetes</taxon>
        <taxon>Chaetothyriomycetidae</taxon>
        <taxon>Chaetothyriales</taxon>
        <taxon>Herpotrichiellaceae</taxon>
        <taxon>Cladophialophora</taxon>
    </lineage>
</organism>
<dbReference type="HOGENOM" id="CLU_2183663_0_0_1"/>